<evidence type="ECO:0000313" key="2">
    <source>
        <dbReference type="Proteomes" id="UP000242313"/>
    </source>
</evidence>
<protein>
    <submittedName>
        <fullName evidence="1">Uncharacterized protein</fullName>
    </submittedName>
</protein>
<dbReference type="Proteomes" id="UP000242313">
    <property type="component" value="Unassembled WGS sequence"/>
</dbReference>
<keyword evidence="2" id="KW-1185">Reference proteome</keyword>
<evidence type="ECO:0000313" key="1">
    <source>
        <dbReference type="EMBL" id="PBK05897.1"/>
    </source>
</evidence>
<sequence>MIFYVTRMRVKGRPLKPEQISRGERLQCNIRIEHESCVQGRSSVVARTAGSAGPQEPGPLPDLMDCQLHSMQANGMVLSGIEEINGVMYAQSWLCRPAP</sequence>
<gene>
    <name evidence="1" type="ORF">CNQ84_00505</name>
</gene>
<reference evidence="1 2" key="1">
    <citation type="submission" date="2017-09" db="EMBL/GenBank/DDBJ databases">
        <title>Pseudomonas abyssi sp. nov. isolated from Abyssopelagic Water.</title>
        <authorList>
            <person name="Wei Y."/>
        </authorList>
    </citation>
    <scope>NUCLEOTIDE SEQUENCE [LARGE SCALE GENOMIC DNA]</scope>
    <source>
        <strain evidence="1 2">MT5</strain>
    </source>
</reference>
<accession>A0A2A3MMF2</accession>
<dbReference type="EMBL" id="NTMR01000002">
    <property type="protein sequence ID" value="PBK05897.1"/>
    <property type="molecule type" value="Genomic_DNA"/>
</dbReference>
<proteinExistence type="predicted"/>
<dbReference type="AlphaFoldDB" id="A0A2A3MMF2"/>
<comment type="caution">
    <text evidence="1">The sequence shown here is derived from an EMBL/GenBank/DDBJ whole genome shotgun (WGS) entry which is preliminary data.</text>
</comment>
<organism evidence="1 2">
    <name type="scientific">Pseudomonas abyssi</name>
    <dbReference type="NCBI Taxonomy" id="170540"/>
    <lineage>
        <taxon>Bacteria</taxon>
        <taxon>Pseudomonadati</taxon>
        <taxon>Pseudomonadota</taxon>
        <taxon>Gammaproteobacteria</taxon>
        <taxon>Pseudomonadales</taxon>
        <taxon>Pseudomonadaceae</taxon>
        <taxon>Pseudomonas</taxon>
    </lineage>
</organism>
<name>A0A2A3MMF2_9PSED</name>
<dbReference type="RefSeq" id="WP_096002973.1">
    <property type="nucleotide sequence ID" value="NZ_NTMR01000002.1"/>
</dbReference>